<reference evidence="9" key="1">
    <citation type="journal article" date="2023" name="Insect Mol. Biol.">
        <title>Genome sequencing provides insights into the evolution of gene families encoding plant cell wall-degrading enzymes in longhorned beetles.</title>
        <authorList>
            <person name="Shin N.R."/>
            <person name="Okamura Y."/>
            <person name="Kirsch R."/>
            <person name="Pauchet Y."/>
        </authorList>
    </citation>
    <scope>NUCLEOTIDE SEQUENCE</scope>
    <source>
        <strain evidence="9">RBIC_L_NR</strain>
    </source>
</reference>
<proteinExistence type="inferred from homology"/>
<dbReference type="PANTHER" id="PTHR22930:SF85">
    <property type="entry name" value="GH03217P-RELATED"/>
    <property type="match status" value="1"/>
</dbReference>
<dbReference type="EMBL" id="JANEYF010005702">
    <property type="protein sequence ID" value="KAJ8927268.1"/>
    <property type="molecule type" value="Genomic_DNA"/>
</dbReference>
<feature type="domain" description="DDE Tnp4" evidence="8">
    <location>
        <begin position="134"/>
        <end position="203"/>
    </location>
</feature>
<keyword evidence="5" id="KW-0479">Metal-binding</keyword>
<dbReference type="Pfam" id="PF13359">
    <property type="entry name" value="DDE_Tnp_4"/>
    <property type="match status" value="1"/>
</dbReference>
<evidence type="ECO:0000259" key="8">
    <source>
        <dbReference type="Pfam" id="PF13359"/>
    </source>
</evidence>
<evidence type="ECO:0000256" key="6">
    <source>
        <dbReference type="ARBA" id="ARBA00022801"/>
    </source>
</evidence>
<keyword evidence="7" id="KW-0539">Nucleus</keyword>
<comment type="subcellular location">
    <subcellularLocation>
        <location evidence="2">Nucleus</location>
    </subcellularLocation>
</comment>
<keyword evidence="10" id="KW-1185">Reference proteome</keyword>
<dbReference type="GO" id="GO:0005634">
    <property type="term" value="C:nucleus"/>
    <property type="evidence" value="ECO:0007669"/>
    <property type="project" value="UniProtKB-SubCell"/>
</dbReference>
<organism evidence="9 10">
    <name type="scientific">Rhamnusium bicolor</name>
    <dbReference type="NCBI Taxonomy" id="1586634"/>
    <lineage>
        <taxon>Eukaryota</taxon>
        <taxon>Metazoa</taxon>
        <taxon>Ecdysozoa</taxon>
        <taxon>Arthropoda</taxon>
        <taxon>Hexapoda</taxon>
        <taxon>Insecta</taxon>
        <taxon>Pterygota</taxon>
        <taxon>Neoptera</taxon>
        <taxon>Endopterygota</taxon>
        <taxon>Coleoptera</taxon>
        <taxon>Polyphaga</taxon>
        <taxon>Cucujiformia</taxon>
        <taxon>Chrysomeloidea</taxon>
        <taxon>Cerambycidae</taxon>
        <taxon>Lepturinae</taxon>
        <taxon>Rhagiini</taxon>
        <taxon>Rhamnusium</taxon>
    </lineage>
</organism>
<evidence type="ECO:0000256" key="3">
    <source>
        <dbReference type="ARBA" id="ARBA00006958"/>
    </source>
</evidence>
<comment type="caution">
    <text evidence="9">The sequence shown here is derived from an EMBL/GenBank/DDBJ whole genome shotgun (WGS) entry which is preliminary data.</text>
</comment>
<comment type="cofactor">
    <cofactor evidence="1">
        <name>a divalent metal cation</name>
        <dbReference type="ChEBI" id="CHEBI:60240"/>
    </cofactor>
</comment>
<keyword evidence="4" id="KW-0540">Nuclease</keyword>
<evidence type="ECO:0000256" key="1">
    <source>
        <dbReference type="ARBA" id="ARBA00001968"/>
    </source>
</evidence>
<dbReference type="InterPro" id="IPR027806">
    <property type="entry name" value="HARBI1_dom"/>
</dbReference>
<evidence type="ECO:0000256" key="5">
    <source>
        <dbReference type="ARBA" id="ARBA00022723"/>
    </source>
</evidence>
<evidence type="ECO:0000256" key="7">
    <source>
        <dbReference type="ARBA" id="ARBA00023242"/>
    </source>
</evidence>
<protein>
    <recommendedName>
        <fullName evidence="8">DDE Tnp4 domain-containing protein</fullName>
    </recommendedName>
</protein>
<comment type="similarity">
    <text evidence="3">Belongs to the HARBI1 family.</text>
</comment>
<accession>A0AAV8WLJ9</accession>
<dbReference type="GO" id="GO:0004518">
    <property type="term" value="F:nuclease activity"/>
    <property type="evidence" value="ECO:0007669"/>
    <property type="project" value="UniProtKB-KW"/>
</dbReference>
<evidence type="ECO:0000313" key="10">
    <source>
        <dbReference type="Proteomes" id="UP001162156"/>
    </source>
</evidence>
<dbReference type="GO" id="GO:0046872">
    <property type="term" value="F:metal ion binding"/>
    <property type="evidence" value="ECO:0007669"/>
    <property type="project" value="UniProtKB-KW"/>
</dbReference>
<dbReference type="AlphaFoldDB" id="A0AAV8WLJ9"/>
<dbReference type="PANTHER" id="PTHR22930">
    <property type="match status" value="1"/>
</dbReference>
<evidence type="ECO:0000313" key="9">
    <source>
        <dbReference type="EMBL" id="KAJ8927268.1"/>
    </source>
</evidence>
<dbReference type="Proteomes" id="UP001162156">
    <property type="component" value="Unassembled WGS sequence"/>
</dbReference>
<dbReference type="GO" id="GO:0016787">
    <property type="term" value="F:hydrolase activity"/>
    <property type="evidence" value="ECO:0007669"/>
    <property type="project" value="UniProtKB-KW"/>
</dbReference>
<evidence type="ECO:0000256" key="2">
    <source>
        <dbReference type="ARBA" id="ARBA00004123"/>
    </source>
</evidence>
<evidence type="ECO:0000256" key="4">
    <source>
        <dbReference type="ARBA" id="ARBA00022722"/>
    </source>
</evidence>
<name>A0AAV8WLJ9_9CUCU</name>
<gene>
    <name evidence="9" type="ORF">NQ314_020269</name>
</gene>
<sequence>MDFSSSSDSSDEELFEILENIEVVRNFRVRNDPFVEYSEGEFRDRFRFTKNTVNYLVQLITDDIRPTTHRNRSLSVAEQLLLTLRFYATGSFQILIEDDLNVHKSTVCRVLRRVTYALARLAPQFIKLPDTDEEIRQYLLTPLLHPVLPEEQRYNAAYIATRNTVERTFGVWKRRFACLSLGLRTNIEALSLPIIVATAVLHNIAILRNDLEEFDEELLNIDAEVNDIFAEENGGGNAVRRAVINLFR</sequence>
<keyword evidence="6" id="KW-0378">Hydrolase</keyword>
<dbReference type="InterPro" id="IPR045249">
    <property type="entry name" value="HARBI1-like"/>
</dbReference>